<evidence type="ECO:0000313" key="1">
    <source>
        <dbReference type="Proteomes" id="UP000095283"/>
    </source>
</evidence>
<organism evidence="1 2">
    <name type="scientific">Heterorhabditis bacteriophora</name>
    <name type="common">Entomopathogenic nematode worm</name>
    <dbReference type="NCBI Taxonomy" id="37862"/>
    <lineage>
        <taxon>Eukaryota</taxon>
        <taxon>Metazoa</taxon>
        <taxon>Ecdysozoa</taxon>
        <taxon>Nematoda</taxon>
        <taxon>Chromadorea</taxon>
        <taxon>Rhabditida</taxon>
        <taxon>Rhabditina</taxon>
        <taxon>Rhabditomorpha</taxon>
        <taxon>Strongyloidea</taxon>
        <taxon>Heterorhabditidae</taxon>
        <taxon>Heterorhabditis</taxon>
    </lineage>
</organism>
<protein>
    <submittedName>
        <fullName evidence="2">Uncharacterized protein</fullName>
    </submittedName>
</protein>
<dbReference type="AlphaFoldDB" id="A0A1I7XCY6"/>
<keyword evidence="1" id="KW-1185">Reference proteome</keyword>
<proteinExistence type="predicted"/>
<reference evidence="2" key="1">
    <citation type="submission" date="2016-11" db="UniProtKB">
        <authorList>
            <consortium name="WormBaseParasite"/>
        </authorList>
    </citation>
    <scope>IDENTIFICATION</scope>
</reference>
<dbReference type="WBParaSite" id="Hba_15390">
    <property type="protein sequence ID" value="Hba_15390"/>
    <property type="gene ID" value="Hba_15390"/>
</dbReference>
<name>A0A1I7XCY6_HETBA</name>
<dbReference type="Proteomes" id="UP000095283">
    <property type="component" value="Unplaced"/>
</dbReference>
<evidence type="ECO:0000313" key="2">
    <source>
        <dbReference type="WBParaSite" id="Hba_15390"/>
    </source>
</evidence>
<accession>A0A1I7XCY6</accession>
<sequence>MTSDSGLYNFTQKLSPLAHYRCNPKLIIINGDHNVRDIDMKCIHNIISHIISLDVPSDETHGLCICMN</sequence>